<dbReference type="EMBL" id="OU900095">
    <property type="protein sequence ID" value="CAG9858207.1"/>
    <property type="molecule type" value="Genomic_DNA"/>
</dbReference>
<evidence type="ECO:0000259" key="5">
    <source>
        <dbReference type="SMART" id="SM00848"/>
    </source>
</evidence>
<evidence type="ECO:0000256" key="3">
    <source>
        <dbReference type="SAM" id="SignalP"/>
    </source>
</evidence>
<organism evidence="6 7">
    <name type="scientific">Phyllotreta striolata</name>
    <name type="common">Striped flea beetle</name>
    <name type="synonym">Crioceris striolata</name>
    <dbReference type="NCBI Taxonomy" id="444603"/>
    <lineage>
        <taxon>Eukaryota</taxon>
        <taxon>Metazoa</taxon>
        <taxon>Ecdysozoa</taxon>
        <taxon>Arthropoda</taxon>
        <taxon>Hexapoda</taxon>
        <taxon>Insecta</taxon>
        <taxon>Pterygota</taxon>
        <taxon>Neoptera</taxon>
        <taxon>Endopterygota</taxon>
        <taxon>Coleoptera</taxon>
        <taxon>Polyphaga</taxon>
        <taxon>Cucujiformia</taxon>
        <taxon>Chrysomeloidea</taxon>
        <taxon>Chrysomelidae</taxon>
        <taxon>Galerucinae</taxon>
        <taxon>Alticini</taxon>
        <taxon>Phyllotreta</taxon>
    </lineage>
</organism>
<dbReference type="GO" id="GO:0006508">
    <property type="term" value="P:proteolysis"/>
    <property type="evidence" value="ECO:0007669"/>
    <property type="project" value="InterPro"/>
</dbReference>
<gene>
    <name evidence="6" type="ORF">PHYEVI_LOCUS4598</name>
</gene>
<comment type="similarity">
    <text evidence="1">Belongs to the peptidase C1 family.</text>
</comment>
<evidence type="ECO:0000256" key="1">
    <source>
        <dbReference type="ARBA" id="ARBA00008455"/>
    </source>
</evidence>
<dbReference type="PANTHER" id="PTHR12411">
    <property type="entry name" value="CYSTEINE PROTEASE FAMILY C1-RELATED"/>
    <property type="match status" value="1"/>
</dbReference>
<dbReference type="InterPro" id="IPR038765">
    <property type="entry name" value="Papain-like_cys_pep_sf"/>
</dbReference>
<dbReference type="SMART" id="SM00645">
    <property type="entry name" value="Pept_C1"/>
    <property type="match status" value="1"/>
</dbReference>
<dbReference type="Pfam" id="PF08246">
    <property type="entry name" value="Inhibitor_I29"/>
    <property type="match status" value="1"/>
</dbReference>
<reference evidence="6" key="1">
    <citation type="submission" date="2022-01" db="EMBL/GenBank/DDBJ databases">
        <authorList>
            <person name="King R."/>
        </authorList>
    </citation>
    <scope>NUCLEOTIDE SEQUENCE</scope>
</reference>
<accession>A0A9N9TQ26</accession>
<dbReference type="FunFam" id="3.90.70.10:FF:000332">
    <property type="entry name" value="Cathepsin L1"/>
    <property type="match status" value="1"/>
</dbReference>
<keyword evidence="3" id="KW-0732">Signal</keyword>
<dbReference type="Pfam" id="PF00112">
    <property type="entry name" value="Peptidase_C1"/>
    <property type="match status" value="1"/>
</dbReference>
<dbReference type="InterPro" id="IPR013201">
    <property type="entry name" value="Prot_inhib_I29"/>
</dbReference>
<dbReference type="Gene3D" id="3.90.70.10">
    <property type="entry name" value="Cysteine proteinases"/>
    <property type="match status" value="1"/>
</dbReference>
<dbReference type="AlphaFoldDB" id="A0A9N9TQ26"/>
<dbReference type="SUPFAM" id="SSF54001">
    <property type="entry name" value="Cysteine proteinases"/>
    <property type="match status" value="1"/>
</dbReference>
<dbReference type="InterPro" id="IPR039417">
    <property type="entry name" value="Peptidase_C1A_papain-like"/>
</dbReference>
<dbReference type="CDD" id="cd02248">
    <property type="entry name" value="Peptidase_C1A"/>
    <property type="match status" value="1"/>
</dbReference>
<keyword evidence="2" id="KW-1015">Disulfide bond</keyword>
<evidence type="ECO:0000256" key="2">
    <source>
        <dbReference type="ARBA" id="ARBA00023157"/>
    </source>
</evidence>
<evidence type="ECO:0000313" key="7">
    <source>
        <dbReference type="Proteomes" id="UP001153712"/>
    </source>
</evidence>
<dbReference type="InterPro" id="IPR000668">
    <property type="entry name" value="Peptidase_C1A_C"/>
</dbReference>
<evidence type="ECO:0000313" key="6">
    <source>
        <dbReference type="EMBL" id="CAG9858207.1"/>
    </source>
</evidence>
<evidence type="ECO:0000259" key="4">
    <source>
        <dbReference type="SMART" id="SM00645"/>
    </source>
</evidence>
<dbReference type="SMART" id="SM00848">
    <property type="entry name" value="Inhibitor_I29"/>
    <property type="match status" value="1"/>
</dbReference>
<proteinExistence type="inferred from homology"/>
<keyword evidence="7" id="KW-1185">Reference proteome</keyword>
<name>A0A9N9TQ26_PHYSR</name>
<feature type="domain" description="Cathepsin propeptide inhibitor" evidence="5">
    <location>
        <begin position="23"/>
        <end position="83"/>
    </location>
</feature>
<dbReference type="OrthoDB" id="5855924at2759"/>
<dbReference type="Proteomes" id="UP001153712">
    <property type="component" value="Chromosome 2"/>
</dbReference>
<dbReference type="GO" id="GO:0008234">
    <property type="term" value="F:cysteine-type peptidase activity"/>
    <property type="evidence" value="ECO:0007669"/>
    <property type="project" value="InterPro"/>
</dbReference>
<protein>
    <submittedName>
        <fullName evidence="6">Uncharacterized protein</fullName>
    </submittedName>
</protein>
<feature type="domain" description="Peptidase C1A papain C-terminal" evidence="4">
    <location>
        <begin position="110"/>
        <end position="331"/>
    </location>
</feature>
<dbReference type="InterPro" id="IPR013128">
    <property type="entry name" value="Peptidase_C1A"/>
</dbReference>
<sequence length="335" mass="37675">MLTAIFLTTLLLTVYSLDDETLWQDYKLKYNKTYKSVEDDYLHFNIFQNKLRLIEKHNTEYAAHKHSYKIGINQFTDQTKEELERIFNRRKPPHRPNHHHIFSQTTPQPLPNAIDWRDNITAIGDPTDLIAEYPCKLDWAAAAADALTAQNFLINKGQDLLSSQQLLDCSSAFGTDGCNGGDATSAFEYVEYNGINTNRDYPYVGTNGTCKAKNTSAIKVAGYRTVFSTEEDLQVAVATVGPIPVRLYMETFLDYRGGVYDNPGCLSDLDLLDSTALVVGYGTDPATDRTPATDFWLIKTSMGVYWGEDGMIRIKRGLYLCGITLDAVYPVVVKN</sequence>
<feature type="signal peptide" evidence="3">
    <location>
        <begin position="1"/>
        <end position="16"/>
    </location>
</feature>
<feature type="chain" id="PRO_5040448026" evidence="3">
    <location>
        <begin position="17"/>
        <end position="335"/>
    </location>
</feature>